<accession>A0ABQ8C5Q7</accession>
<gene>
    <name evidence="4" type="ORF">HID58_035239</name>
</gene>
<dbReference type="EMBL" id="JAGKQM010000009">
    <property type="protein sequence ID" value="KAH0911918.1"/>
    <property type="molecule type" value="Genomic_DNA"/>
</dbReference>
<dbReference type="SUPFAM" id="SSF53756">
    <property type="entry name" value="UDP-Glycosyltransferase/glycogen phosphorylase"/>
    <property type="match status" value="1"/>
</dbReference>
<evidence type="ECO:0000256" key="3">
    <source>
        <dbReference type="ARBA" id="ARBA00022679"/>
    </source>
</evidence>
<comment type="similarity">
    <text evidence="1">Belongs to the UDP-glycosyltransferase family.</text>
</comment>
<evidence type="ECO:0000256" key="1">
    <source>
        <dbReference type="ARBA" id="ARBA00009995"/>
    </source>
</evidence>
<dbReference type="Gene3D" id="3.40.50.2000">
    <property type="entry name" value="Glycogen Phosphorylase B"/>
    <property type="match status" value="1"/>
</dbReference>
<comment type="caution">
    <text evidence="4">The sequence shown here is derived from an EMBL/GenBank/DDBJ whole genome shotgun (WGS) entry which is preliminary data.</text>
</comment>
<dbReference type="PANTHER" id="PTHR48047:SF77">
    <property type="entry name" value="UDP-GLYCOSYLTRANSFERASE 73C7"/>
    <property type="match status" value="1"/>
</dbReference>
<dbReference type="Pfam" id="PF00201">
    <property type="entry name" value="UDPGT"/>
    <property type="match status" value="1"/>
</dbReference>
<sequence length="242" mass="27677">MKEGRDKIIEADIDSNGVIVNSFEEFEVDYEIREGTYKIIDADIDSYCEQIQRVRKYKKARGGKVRSVGPVALCNNLQKRRQGVHWSIPNTNAFNGLTCKKMVQYCCTFALVVYEILPWWTQDSGLEERIKDIGLVINGWAPQVSILSHASIGGFLTHCGWNSTSRRRAPLLTWPLFAEQFYNEKLVVEIFKAGVKDRSREISMQYGKEEGIGVMVSRESVRKAVDELMGDSERIKKKSQRT</sequence>
<dbReference type="PANTHER" id="PTHR48047">
    <property type="entry name" value="GLYCOSYLTRANSFERASE"/>
    <property type="match status" value="1"/>
</dbReference>
<proteinExistence type="inferred from homology"/>
<keyword evidence="3" id="KW-0808">Transferase</keyword>
<reference evidence="4 5" key="1">
    <citation type="submission" date="2021-05" db="EMBL/GenBank/DDBJ databases">
        <title>Genome Assembly of Synthetic Allotetraploid Brassica napus Reveals Homoeologous Exchanges between Subgenomes.</title>
        <authorList>
            <person name="Davis J.T."/>
        </authorList>
    </citation>
    <scope>NUCLEOTIDE SEQUENCE [LARGE SCALE GENOMIC DNA]</scope>
    <source>
        <strain evidence="5">cv. Da-Ae</strain>
        <tissue evidence="4">Seedling</tissue>
    </source>
</reference>
<dbReference type="InterPro" id="IPR002213">
    <property type="entry name" value="UDP_glucos_trans"/>
</dbReference>
<evidence type="ECO:0000313" key="4">
    <source>
        <dbReference type="EMBL" id="KAH0911918.1"/>
    </source>
</evidence>
<name>A0ABQ8C5Q7_BRANA</name>
<evidence type="ECO:0000313" key="5">
    <source>
        <dbReference type="Proteomes" id="UP000824890"/>
    </source>
</evidence>
<dbReference type="Proteomes" id="UP000824890">
    <property type="component" value="Unassembled WGS sequence"/>
</dbReference>
<evidence type="ECO:0008006" key="6">
    <source>
        <dbReference type="Google" id="ProtNLM"/>
    </source>
</evidence>
<protein>
    <recommendedName>
        <fullName evidence="6">Glycosyltransferase</fullName>
    </recommendedName>
</protein>
<keyword evidence="5" id="KW-1185">Reference proteome</keyword>
<organism evidence="4 5">
    <name type="scientific">Brassica napus</name>
    <name type="common">Rape</name>
    <dbReference type="NCBI Taxonomy" id="3708"/>
    <lineage>
        <taxon>Eukaryota</taxon>
        <taxon>Viridiplantae</taxon>
        <taxon>Streptophyta</taxon>
        <taxon>Embryophyta</taxon>
        <taxon>Tracheophyta</taxon>
        <taxon>Spermatophyta</taxon>
        <taxon>Magnoliopsida</taxon>
        <taxon>eudicotyledons</taxon>
        <taxon>Gunneridae</taxon>
        <taxon>Pentapetalae</taxon>
        <taxon>rosids</taxon>
        <taxon>malvids</taxon>
        <taxon>Brassicales</taxon>
        <taxon>Brassicaceae</taxon>
        <taxon>Brassiceae</taxon>
        <taxon>Brassica</taxon>
    </lineage>
</organism>
<evidence type="ECO:0000256" key="2">
    <source>
        <dbReference type="ARBA" id="ARBA00022676"/>
    </source>
</evidence>
<keyword evidence="2" id="KW-0328">Glycosyltransferase</keyword>